<keyword evidence="2" id="KW-0805">Transcription regulation</keyword>
<dbReference type="InterPro" id="IPR005158">
    <property type="entry name" value="BTAD"/>
</dbReference>
<evidence type="ECO:0000256" key="1">
    <source>
        <dbReference type="ARBA" id="ARBA00005820"/>
    </source>
</evidence>
<evidence type="ECO:0000256" key="3">
    <source>
        <dbReference type="ARBA" id="ARBA00023125"/>
    </source>
</evidence>
<reference evidence="9" key="1">
    <citation type="journal article" date="2019" name="Int. J. Syst. Evol. Microbiol.">
        <title>The Global Catalogue of Microorganisms (GCM) 10K type strain sequencing project: providing services to taxonomists for standard genome sequencing and annotation.</title>
        <authorList>
            <consortium name="The Broad Institute Genomics Platform"/>
            <consortium name="The Broad Institute Genome Sequencing Center for Infectious Disease"/>
            <person name="Wu L."/>
            <person name="Ma J."/>
        </authorList>
    </citation>
    <scope>NUCLEOTIDE SEQUENCE [LARGE SCALE GENOMIC DNA]</scope>
    <source>
        <strain evidence="9">CECT 7649</strain>
    </source>
</reference>
<evidence type="ECO:0000313" key="9">
    <source>
        <dbReference type="Proteomes" id="UP001596496"/>
    </source>
</evidence>
<gene>
    <name evidence="8" type="ORF">ACFQSB_03910</name>
</gene>
<dbReference type="EMBL" id="JBHTCG010000002">
    <property type="protein sequence ID" value="MFC7381340.1"/>
    <property type="molecule type" value="Genomic_DNA"/>
</dbReference>
<evidence type="ECO:0000256" key="4">
    <source>
        <dbReference type="ARBA" id="ARBA00023163"/>
    </source>
</evidence>
<dbReference type="InterPro" id="IPR001867">
    <property type="entry name" value="OmpR/PhoB-type_DNA-bd"/>
</dbReference>
<keyword evidence="3" id="KW-0238">DNA-binding</keyword>
<dbReference type="SMART" id="SM01043">
    <property type="entry name" value="BTAD"/>
    <property type="match status" value="1"/>
</dbReference>
<feature type="region of interest" description="Disordered" evidence="5">
    <location>
        <begin position="334"/>
        <end position="353"/>
    </location>
</feature>
<dbReference type="PANTHER" id="PTHR35807:SF1">
    <property type="entry name" value="TRANSCRIPTIONAL REGULATOR REDD"/>
    <property type="match status" value="1"/>
</dbReference>
<comment type="similarity">
    <text evidence="1">Belongs to the AfsR/DnrI/RedD regulatory family.</text>
</comment>
<dbReference type="Gene3D" id="1.25.40.10">
    <property type="entry name" value="Tetratricopeptide repeat domain"/>
    <property type="match status" value="1"/>
</dbReference>
<accession>A0ABW2NYU2</accession>
<dbReference type="Gene3D" id="1.10.10.10">
    <property type="entry name" value="Winged helix-like DNA-binding domain superfamily/Winged helix DNA-binding domain"/>
    <property type="match status" value="1"/>
</dbReference>
<dbReference type="InterPro" id="IPR016032">
    <property type="entry name" value="Sig_transdc_resp-reg_C-effctor"/>
</dbReference>
<dbReference type="SMART" id="SM00862">
    <property type="entry name" value="Trans_reg_C"/>
    <property type="match status" value="1"/>
</dbReference>
<feature type="domain" description="OmpR/PhoB-type" evidence="6">
    <location>
        <begin position="26"/>
        <end position="96"/>
    </location>
</feature>
<name>A0ABW2NYU2_9ACTN</name>
<evidence type="ECO:0000259" key="7">
    <source>
        <dbReference type="SMART" id="SM01043"/>
    </source>
</evidence>
<dbReference type="InterPro" id="IPR051677">
    <property type="entry name" value="AfsR-DnrI-RedD_regulator"/>
</dbReference>
<dbReference type="Proteomes" id="UP001596496">
    <property type="component" value="Unassembled WGS sequence"/>
</dbReference>
<evidence type="ECO:0000256" key="2">
    <source>
        <dbReference type="ARBA" id="ARBA00023015"/>
    </source>
</evidence>
<keyword evidence="9" id="KW-1185">Reference proteome</keyword>
<dbReference type="InterPro" id="IPR011990">
    <property type="entry name" value="TPR-like_helical_dom_sf"/>
</dbReference>
<feature type="region of interest" description="Disordered" evidence="5">
    <location>
        <begin position="267"/>
        <end position="329"/>
    </location>
</feature>
<feature type="domain" description="Bacterial transcriptional activator" evidence="7">
    <location>
        <begin position="103"/>
        <end position="256"/>
    </location>
</feature>
<evidence type="ECO:0000256" key="5">
    <source>
        <dbReference type="SAM" id="MobiDB-lite"/>
    </source>
</evidence>
<proteinExistence type="inferred from homology"/>
<comment type="caution">
    <text evidence="8">The sequence shown here is derived from an EMBL/GenBank/DDBJ whole genome shotgun (WGS) entry which is preliminary data.</text>
</comment>
<organism evidence="8 9">
    <name type="scientific">Sphaerisporangium rhizosphaerae</name>
    <dbReference type="NCBI Taxonomy" id="2269375"/>
    <lineage>
        <taxon>Bacteria</taxon>
        <taxon>Bacillati</taxon>
        <taxon>Actinomycetota</taxon>
        <taxon>Actinomycetes</taxon>
        <taxon>Streptosporangiales</taxon>
        <taxon>Streptosporangiaceae</taxon>
        <taxon>Sphaerisporangium</taxon>
    </lineage>
</organism>
<dbReference type="Pfam" id="PF00486">
    <property type="entry name" value="Trans_reg_C"/>
    <property type="match status" value="1"/>
</dbReference>
<protein>
    <submittedName>
        <fullName evidence="8">BTAD domain-containing putative transcriptional regulator</fullName>
    </submittedName>
</protein>
<keyword evidence="4" id="KW-0804">Transcription</keyword>
<dbReference type="PANTHER" id="PTHR35807">
    <property type="entry name" value="TRANSCRIPTIONAL REGULATOR REDD-RELATED"/>
    <property type="match status" value="1"/>
</dbReference>
<dbReference type="InterPro" id="IPR036388">
    <property type="entry name" value="WH-like_DNA-bd_sf"/>
</dbReference>
<dbReference type="Pfam" id="PF03704">
    <property type="entry name" value="BTAD"/>
    <property type="match status" value="1"/>
</dbReference>
<evidence type="ECO:0000259" key="6">
    <source>
        <dbReference type="SMART" id="SM00862"/>
    </source>
</evidence>
<evidence type="ECO:0000313" key="8">
    <source>
        <dbReference type="EMBL" id="MFC7381340.1"/>
    </source>
</evidence>
<dbReference type="RefSeq" id="WP_380824253.1">
    <property type="nucleotide sequence ID" value="NZ_JBHTCG010000002.1"/>
</dbReference>
<dbReference type="SUPFAM" id="SSF46894">
    <property type="entry name" value="C-terminal effector domain of the bipartite response regulators"/>
    <property type="match status" value="1"/>
</dbReference>
<dbReference type="SUPFAM" id="SSF48452">
    <property type="entry name" value="TPR-like"/>
    <property type="match status" value="1"/>
</dbReference>
<sequence length="353" mass="38450">MNLEVKVLSTVEVSVDERKVSFGDRKQPLAAALLALEPGVVRRETLTTSLWDEEKDPDKARPLLDTCVKGIRKGLDDAVPGAGKLLMTHRSLGYQLKVHTENVDYHRFRQLSAAAKAAVSFSSEEAVELGGRALAEWGPSRAGLRGPIPFGGYSPYSMRAWTGKLRDEYRRTLLGHLLARLKCGLLDDLAPELDRLALDEDGAVDEELARHRMVVHYRMGDKTAAVNAFEHLRQAMEVALKTSPSARTLDLLERIMKNDRTLRLVRNEQPAASSGRPGGAPGQTGDPRHRTGRAPEGAGGEPADQDPGPDQDTGLGEVRRRGVFGDTHVTGAHARVIQLGGSHATYNEAPEPS</sequence>